<dbReference type="AlphaFoldDB" id="A0A7S0TDL6"/>
<name>A0A7S0TDL6_9EUKA</name>
<dbReference type="CDD" id="cd23799">
    <property type="entry name" value="UBCc_UBE2J"/>
    <property type="match status" value="1"/>
</dbReference>
<evidence type="ECO:0000313" key="3">
    <source>
        <dbReference type="EMBL" id="CAD8731541.1"/>
    </source>
</evidence>
<organism evidence="3">
    <name type="scientific">Elphidium margaritaceum</name>
    <dbReference type="NCBI Taxonomy" id="933848"/>
    <lineage>
        <taxon>Eukaryota</taxon>
        <taxon>Sar</taxon>
        <taxon>Rhizaria</taxon>
        <taxon>Retaria</taxon>
        <taxon>Foraminifera</taxon>
        <taxon>Rotaliida</taxon>
        <taxon>Elphidiidae</taxon>
        <taxon>Elphidium</taxon>
    </lineage>
</organism>
<accession>A0A7S0TDL6</accession>
<dbReference type="Gene3D" id="3.10.110.10">
    <property type="entry name" value="Ubiquitin Conjugating Enzyme"/>
    <property type="match status" value="1"/>
</dbReference>
<dbReference type="FunFam" id="3.10.110.10:FF:000109">
    <property type="entry name" value="Ubiquitin-conjugating enzyme E2 J2-like"/>
    <property type="match status" value="1"/>
</dbReference>
<dbReference type="InterPro" id="IPR016135">
    <property type="entry name" value="UBQ-conjugating_enzyme/RWD"/>
</dbReference>
<dbReference type="InterPro" id="IPR000608">
    <property type="entry name" value="UBC"/>
</dbReference>
<keyword evidence="1" id="KW-0472">Membrane</keyword>
<dbReference type="Pfam" id="PF00179">
    <property type="entry name" value="UQ_con"/>
    <property type="match status" value="1"/>
</dbReference>
<gene>
    <name evidence="3" type="ORF">EMAR1385_LOCUS420</name>
</gene>
<dbReference type="PROSITE" id="PS50127">
    <property type="entry name" value="UBC_2"/>
    <property type="match status" value="1"/>
</dbReference>
<feature type="transmembrane region" description="Helical" evidence="1">
    <location>
        <begin position="194"/>
        <end position="211"/>
    </location>
</feature>
<protein>
    <recommendedName>
        <fullName evidence="2">UBC core domain-containing protein</fullName>
    </recommendedName>
</protein>
<dbReference type="EMBL" id="HBFI01000581">
    <property type="protein sequence ID" value="CAD8731541.1"/>
    <property type="molecule type" value="Transcribed_RNA"/>
</dbReference>
<keyword evidence="1" id="KW-1133">Transmembrane helix</keyword>
<dbReference type="PANTHER" id="PTHR24067">
    <property type="entry name" value="UBIQUITIN-CONJUGATING ENZYME E2"/>
    <property type="match status" value="1"/>
</dbReference>
<evidence type="ECO:0000256" key="1">
    <source>
        <dbReference type="SAM" id="Phobius"/>
    </source>
</evidence>
<dbReference type="SUPFAM" id="SSF54495">
    <property type="entry name" value="UBC-like"/>
    <property type="match status" value="1"/>
</dbReference>
<dbReference type="InterPro" id="IPR050113">
    <property type="entry name" value="Ub_conjugating_enzyme"/>
</dbReference>
<keyword evidence="1" id="KW-0812">Transmembrane</keyword>
<feature type="domain" description="UBC core" evidence="2">
    <location>
        <begin position="4"/>
        <end position="161"/>
    </location>
</feature>
<proteinExistence type="predicted"/>
<evidence type="ECO:0000259" key="2">
    <source>
        <dbReference type="PROSITE" id="PS50127"/>
    </source>
</evidence>
<dbReference type="SMART" id="SM00212">
    <property type="entry name" value="UBCc"/>
    <property type="match status" value="1"/>
</dbReference>
<reference evidence="3" key="1">
    <citation type="submission" date="2021-01" db="EMBL/GenBank/DDBJ databases">
        <authorList>
            <person name="Corre E."/>
            <person name="Pelletier E."/>
            <person name="Niang G."/>
            <person name="Scheremetjew M."/>
            <person name="Finn R."/>
            <person name="Kale V."/>
            <person name="Holt S."/>
            <person name="Cochrane G."/>
            <person name="Meng A."/>
            <person name="Brown T."/>
            <person name="Cohen L."/>
        </authorList>
    </citation>
    <scope>NUCLEOTIDE SEQUENCE</scope>
</reference>
<sequence length="215" mass="25031">MSAVCVARLKKELQKLKKDPNQYFDTVPLKQDIKTWHFVLKGPSNTDYANGFYHGVLKFPADYPYKPPSIMLFTPNGRFQINAKICLSNSDFHPESWSPFWSVNNILTGFVSFMTEESKGLGSMNASPYHRKLFAQQSLQFNCKNPQFKKLFPEYVRLHQLRLERGQTTDDNIAPIHVEQATTQSNNVYTRDRMFDYLMIALVVMLLAYVWKELM</sequence>